<feature type="transmembrane region" description="Helical" evidence="6">
    <location>
        <begin position="684"/>
        <end position="704"/>
    </location>
</feature>
<dbReference type="GO" id="GO:0005783">
    <property type="term" value="C:endoplasmic reticulum"/>
    <property type="evidence" value="ECO:0007669"/>
    <property type="project" value="TreeGrafter"/>
</dbReference>
<dbReference type="GO" id="GO:0016020">
    <property type="term" value="C:membrane"/>
    <property type="evidence" value="ECO:0007669"/>
    <property type="project" value="UniProtKB-SubCell"/>
</dbReference>
<reference evidence="7" key="1">
    <citation type="submission" date="2021-04" db="EMBL/GenBank/DDBJ databases">
        <authorList>
            <person name="Chebbi M.A.C M."/>
        </authorList>
    </citation>
    <scope>NUCLEOTIDE SEQUENCE</scope>
</reference>
<comment type="subcellular location">
    <subcellularLocation>
        <location evidence="1">Membrane</location>
        <topology evidence="1">Multi-pass membrane protein</topology>
    </subcellularLocation>
</comment>
<evidence type="ECO:0000256" key="1">
    <source>
        <dbReference type="ARBA" id="ARBA00004141"/>
    </source>
</evidence>
<feature type="transmembrane region" description="Helical" evidence="6">
    <location>
        <begin position="622"/>
        <end position="644"/>
    </location>
</feature>
<evidence type="ECO:0000256" key="5">
    <source>
        <dbReference type="ARBA" id="ARBA00038268"/>
    </source>
</evidence>
<name>A0A8J2HF38_COTCN</name>
<comment type="caution">
    <text evidence="7">The sequence shown here is derived from an EMBL/GenBank/DDBJ whole genome shotgun (WGS) entry which is preliminary data.</text>
</comment>
<protein>
    <submittedName>
        <fullName evidence="7">Similar to rasp: Protein-cysteine N-palmitoyltransferase Rasp (Drosophila melanogaster)</fullName>
    </submittedName>
</protein>
<feature type="transmembrane region" description="Helical" evidence="6">
    <location>
        <begin position="228"/>
        <end position="247"/>
    </location>
</feature>
<evidence type="ECO:0000313" key="7">
    <source>
        <dbReference type="EMBL" id="CAG5097133.1"/>
    </source>
</evidence>
<dbReference type="Pfam" id="PF03062">
    <property type="entry name" value="MBOAT"/>
    <property type="match status" value="1"/>
</dbReference>
<feature type="transmembrane region" description="Helical" evidence="6">
    <location>
        <begin position="379"/>
        <end position="402"/>
    </location>
</feature>
<gene>
    <name evidence="7" type="ORF">HICCMSTLAB_LOCUS8558</name>
</gene>
<feature type="transmembrane region" description="Helical" evidence="6">
    <location>
        <begin position="650"/>
        <end position="672"/>
    </location>
</feature>
<sequence length="721" mass="85052">MEDNPSLHKVEVGFYFATCVCGILYSTYQLYLAGSFFDYFDDIHDDFSTGWSWIGRKKDVSDHEWAAMVPFLRIFIPWILCCWYITISLAFLWTYIGVPGVIFMLIQPCIVCLLISIKNLPLIYFAELGLVFLYHYKPLMSLVRKDWLQLDSNWDYLLTISTFWVQLRSTSCAIDNVKIYRHNSLQGFLKNFIETTAYCLYFPTLFMGPFILYEDFHKGINRHNKWTLGRLVITALNLLRFSFWILFTEISAHFLYVTAFKYQPQAIEKFNSWAFFGFGYWMGQYMCNKYVVLYGLAGEFARADDINAPPPPKYISTRHGSYDDFAIGWSWIKKRQDISDGEWWSFIPLIKKLVPWIAVQLLISHFIKYKKFNSTPSVVCLLIAIRNLPLIYFVELGTLYLYQYDPLMNLVWNDWLQVDQEWQYLLTVTIFWIQLRSISCSVDNVTRYQHKNLSSFFKNFIEITAYCLYLPTMFTGPFFLYSDFRKSFSGSEKWTVHRLGVTVFNLLRYTFWLLVTELMMHFLYTSALKSYPERVGAFNAWAFYGFGYSMGQYFCNKYIVVYGLAGEFSRADDIDAPPPPKCIGRVHLYSEMWKHFDRGLYQFLVKYIYGPIAQYNFPLKKFFASFLTFSFIYIWHGLAQYVFIWSLLNFIGITIESIARYIGTSSVYNYYLNKYLSPKNARRFHCLIASPLLSMSAISNFYFFGGMAIGNLFTFRFFQGN</sequence>
<keyword evidence="2 6" id="KW-0812">Transmembrane</keyword>
<dbReference type="InterPro" id="IPR004299">
    <property type="entry name" value="MBOAT_fam"/>
</dbReference>
<feature type="transmembrane region" description="Helical" evidence="6">
    <location>
        <begin position="195"/>
        <end position="216"/>
    </location>
</feature>
<dbReference type="OrthoDB" id="420606at2759"/>
<feature type="transmembrane region" description="Helical" evidence="6">
    <location>
        <begin position="12"/>
        <end position="31"/>
    </location>
</feature>
<dbReference type="AlphaFoldDB" id="A0A8J2HF38"/>
<proteinExistence type="inferred from homology"/>
<comment type="similarity">
    <text evidence="5">Belongs to the membrane-bound acyltransferase family. HHAT subfamily.</text>
</comment>
<evidence type="ECO:0000256" key="4">
    <source>
        <dbReference type="ARBA" id="ARBA00023136"/>
    </source>
</evidence>
<dbReference type="EMBL" id="CAJNRD030001121">
    <property type="protein sequence ID" value="CAG5097133.1"/>
    <property type="molecule type" value="Genomic_DNA"/>
</dbReference>
<keyword evidence="8" id="KW-1185">Reference proteome</keyword>
<organism evidence="7 8">
    <name type="scientific">Cotesia congregata</name>
    <name type="common">Parasitoid wasp</name>
    <name type="synonym">Apanteles congregatus</name>
    <dbReference type="NCBI Taxonomy" id="51543"/>
    <lineage>
        <taxon>Eukaryota</taxon>
        <taxon>Metazoa</taxon>
        <taxon>Ecdysozoa</taxon>
        <taxon>Arthropoda</taxon>
        <taxon>Hexapoda</taxon>
        <taxon>Insecta</taxon>
        <taxon>Pterygota</taxon>
        <taxon>Neoptera</taxon>
        <taxon>Endopterygota</taxon>
        <taxon>Hymenoptera</taxon>
        <taxon>Apocrita</taxon>
        <taxon>Ichneumonoidea</taxon>
        <taxon>Braconidae</taxon>
        <taxon>Microgastrinae</taxon>
        <taxon>Cotesia</taxon>
    </lineage>
</organism>
<evidence type="ECO:0000256" key="2">
    <source>
        <dbReference type="ARBA" id="ARBA00022692"/>
    </source>
</evidence>
<evidence type="ECO:0000256" key="3">
    <source>
        <dbReference type="ARBA" id="ARBA00022989"/>
    </source>
</evidence>
<feature type="transmembrane region" description="Helical" evidence="6">
    <location>
        <begin position="501"/>
        <end position="524"/>
    </location>
</feature>
<keyword evidence="3 6" id="KW-1133">Transmembrane helix</keyword>
<dbReference type="Proteomes" id="UP000786811">
    <property type="component" value="Unassembled WGS sequence"/>
</dbReference>
<dbReference type="PANTHER" id="PTHR13285:SF18">
    <property type="entry name" value="PROTEIN-CYSTEINE N-PALMITOYLTRANSFERASE RASP"/>
    <property type="match status" value="1"/>
</dbReference>
<accession>A0A8J2HF38</accession>
<dbReference type="GO" id="GO:0016409">
    <property type="term" value="F:palmitoyltransferase activity"/>
    <property type="evidence" value="ECO:0007669"/>
    <property type="project" value="TreeGrafter"/>
</dbReference>
<dbReference type="InterPro" id="IPR051085">
    <property type="entry name" value="MB_O-acyltransferase"/>
</dbReference>
<evidence type="ECO:0000313" key="8">
    <source>
        <dbReference type="Proteomes" id="UP000786811"/>
    </source>
</evidence>
<keyword evidence="4 6" id="KW-0472">Membrane</keyword>
<feature type="transmembrane region" description="Helical" evidence="6">
    <location>
        <begin position="463"/>
        <end position="481"/>
    </location>
</feature>
<feature type="transmembrane region" description="Helical" evidence="6">
    <location>
        <begin position="65"/>
        <end position="86"/>
    </location>
</feature>
<evidence type="ECO:0000256" key="6">
    <source>
        <dbReference type="SAM" id="Phobius"/>
    </source>
</evidence>
<dbReference type="PANTHER" id="PTHR13285">
    <property type="entry name" value="ACYLTRANSFERASE"/>
    <property type="match status" value="1"/>
</dbReference>